<gene>
    <name evidence="2" type="ORF">EGC77_14745</name>
    <name evidence="1" type="ORF">EGC80_11500</name>
</gene>
<dbReference type="EMBL" id="CP034073">
    <property type="protein sequence ID" value="AZG37468.1"/>
    <property type="molecule type" value="Genomic_DNA"/>
</dbReference>
<dbReference type="Proteomes" id="UP000278855">
    <property type="component" value="Unassembled WGS sequence"/>
</dbReference>
<evidence type="ECO:0000313" key="4">
    <source>
        <dbReference type="Proteomes" id="UP000278855"/>
    </source>
</evidence>
<sequence>MISSLLFFNPTFAVAQNEYFDNMITLKVGRYLEQDFYEVKSDFDGGIYIDIRDFLALTELNQYSRLSIEAGNINLFMAGSLFNDTNERHIQKALKNLKSITIDDRVYLDKQAISELFPLKKVNWLAESYTLEILPDFNLPLDYRVAAQRRKWEIEENKNNQQSARLTDLFMREDRMAVNLGMLKLRYDIDDITNNFENGSENNKGDVEIEYSSQLLYGDLNIRQNLYATGELEYISLKYPYLLKDKTVALGDNFIQGNDILGYDSKIRGISVSENGYTVNRSGRDVTIRGEAPKNAMVEIYQNGKVADYQRIERSEYEFTLKMRSNNDEFRIKVYDRNGVLLEERSVNVMQGRGFLTRGKWDYNFFYGQNPQGDSNAWDDRKYGIAYGLTNNLSYSLDYYDTRDEDTLYRYVKQQAGYRFSNLFIPLVTHLSYYDSLADRSEGYISEWESEIFSHKLSYRYENYSHLLAEDESKDLYQEAEISGDYGRSDYFFRFSNKNYRDRTQNKYDTGLSYDISNSIRMDLDLGRSVIKEADRQANYTGKIAVNYARNDFTYNVEAAYNDGRHARWRYSARLRKRLSRNNKYSYNIEVNYNTNDLFNLTIGFEYKFDVFLKIDYDYKSERDDIHRVGASYETVLNMKKPFMPNNARNPDNSYLEGIVFIDKNGNGKKERGEEPLAGVGVSIGQSQVKTTQEGTFYLSDISPYRSHKLVYDYSDIMLDPTLRVNATQGMVLIPASGKKIAVGLVPLSLIMGSISLPGTDTKISKKFFSYVEIVVTKDGTYYKNIKPEYDGFFVVQDLTPGEYSLTINHLGSENIKLQKEFFDVRVLSGETGGFYEGVDFVVSEIKK</sequence>
<evidence type="ECO:0000313" key="3">
    <source>
        <dbReference type="Proteomes" id="UP000273778"/>
    </source>
</evidence>
<evidence type="ECO:0008006" key="5">
    <source>
        <dbReference type="Google" id="ProtNLM"/>
    </source>
</evidence>
<reference evidence="4" key="2">
    <citation type="submission" date="2018-11" db="EMBL/GenBank/DDBJ databases">
        <title>Shewanella sp. R106.</title>
        <authorList>
            <person name="Hwang Y.J."/>
            <person name="Hwang C.Y."/>
        </authorList>
    </citation>
    <scope>NUCLEOTIDE SEQUENCE [LARGE SCALE GENOMIC DNA]</scope>
    <source>
        <strain evidence="4">R106</strain>
    </source>
</reference>
<evidence type="ECO:0000313" key="2">
    <source>
        <dbReference type="EMBL" id="RPA31217.1"/>
    </source>
</evidence>
<dbReference type="Proteomes" id="UP000273778">
    <property type="component" value="Chromosome"/>
</dbReference>
<dbReference type="EMBL" id="RKKB01000006">
    <property type="protein sequence ID" value="RPA31217.1"/>
    <property type="molecule type" value="Genomic_DNA"/>
</dbReference>
<accession>A0A3N4E2U2</accession>
<dbReference type="OrthoDB" id="6554712at2"/>
<name>A0A3N4E2U2_9GAMM</name>
<dbReference type="KEGG" id="spsr:EGC80_11500"/>
<reference evidence="1 3" key="1">
    <citation type="submission" date="2018-11" db="EMBL/GenBank/DDBJ databases">
        <title>Shewanella sp. M2.</title>
        <authorList>
            <person name="Hwang Y.J."/>
            <person name="Hwang C.Y."/>
        </authorList>
    </citation>
    <scope>NUCLEOTIDE SEQUENCE [LARGE SCALE GENOMIC DNA]</scope>
    <source>
        <strain evidence="1 3">M2</strain>
    </source>
</reference>
<reference evidence="2" key="3">
    <citation type="submission" date="2018-11" db="EMBL/GenBank/DDBJ databases">
        <authorList>
            <person name="Hwang Y.J."/>
            <person name="Hwang C.Y."/>
        </authorList>
    </citation>
    <scope>NUCLEOTIDE SEQUENCE</scope>
    <source>
        <strain evidence="2">R106</strain>
    </source>
</reference>
<keyword evidence="3" id="KW-1185">Reference proteome</keyword>
<organism evidence="2 4">
    <name type="scientific">Shewanella psychromarinicola</name>
    <dbReference type="NCBI Taxonomy" id="2487742"/>
    <lineage>
        <taxon>Bacteria</taxon>
        <taxon>Pseudomonadati</taxon>
        <taxon>Pseudomonadota</taxon>
        <taxon>Gammaproteobacteria</taxon>
        <taxon>Alteromonadales</taxon>
        <taxon>Shewanellaceae</taxon>
        <taxon>Shewanella</taxon>
    </lineage>
</organism>
<proteinExistence type="predicted"/>
<protein>
    <recommendedName>
        <fullName evidence="5">Carboxypeptidase regulatory-like domain-containing protein</fullName>
    </recommendedName>
</protein>
<evidence type="ECO:0000313" key="1">
    <source>
        <dbReference type="EMBL" id="AZG37468.1"/>
    </source>
</evidence>
<dbReference type="AlphaFoldDB" id="A0A3N4E2U2"/>